<accession>A0A5J5EVA7</accession>
<gene>
    <name evidence="2" type="ORF">FN846DRAFT_985461</name>
</gene>
<organism evidence="2 3">
    <name type="scientific">Sphaerosporella brunnea</name>
    <dbReference type="NCBI Taxonomy" id="1250544"/>
    <lineage>
        <taxon>Eukaryota</taxon>
        <taxon>Fungi</taxon>
        <taxon>Dikarya</taxon>
        <taxon>Ascomycota</taxon>
        <taxon>Pezizomycotina</taxon>
        <taxon>Pezizomycetes</taxon>
        <taxon>Pezizales</taxon>
        <taxon>Pyronemataceae</taxon>
        <taxon>Sphaerosporella</taxon>
    </lineage>
</organism>
<comment type="caution">
    <text evidence="2">The sequence shown here is derived from an EMBL/GenBank/DDBJ whole genome shotgun (WGS) entry which is preliminary data.</text>
</comment>
<dbReference type="EMBL" id="VXIS01000119">
    <property type="protein sequence ID" value="KAA8903336.1"/>
    <property type="molecule type" value="Genomic_DNA"/>
</dbReference>
<evidence type="ECO:0000256" key="1">
    <source>
        <dbReference type="SAM" id="MobiDB-lite"/>
    </source>
</evidence>
<keyword evidence="3" id="KW-1185">Reference proteome</keyword>
<feature type="region of interest" description="Disordered" evidence="1">
    <location>
        <begin position="525"/>
        <end position="556"/>
    </location>
</feature>
<evidence type="ECO:0000313" key="3">
    <source>
        <dbReference type="Proteomes" id="UP000326924"/>
    </source>
</evidence>
<sequence>MATAVHRLHVSSVLQCLSTERTTPTSLELKIEGGKTAEKAAKHARWMNAKGTETVLAHSVAAPQLTIDPPRQSFTTDYRSFDHNSSETTANKVLEAGVTALPTVKDRVDGAQHQSVFSGPGPAPQLYSLQSCRALHHSSISFNRAGPCTTAPFPSIVPGPGTAPTVPTADPGPVFPWLHGYDLCLHPGEGVGTAPTVPIADPAPFSRYDLCLHPGEGVGTAPTVPIADPGPFSRYDLCLHPGEGVGTAPTVPIADPAPFSRYDLCLHPGEGVGTAPTVPIADPGPVFPWLHGYDLCLHPGKGPGTAPTVPTADPGPANELGPRAQRLDSNTASRLQIPGFDNLWGIRTGLPVRSQLPGFQATTEVTALARLQDSISQELGPYKLTVMRQSHQLLMDGRKKRLQPSDLKPNIAVGCAPTGVERLRATVSHEVTGSDIHPLVLQAATSNCQNFRGPATISKGHFGEQRGDSSTIPTAIELSRMASREFNFESEKMKFLSMLVILAGSATAHSWLECVDTIVPNKANHSAADPDHQSSNGFQGSLERRQGKRLLRSNSRSVRVSSAVPEKLSMALKNTSSKSVPFGARGPSAAPVLPRERLDTAKLAELLTEIVSLIAVTNCLHYNSPPTPLNFLESEKMKPLSTPAIFAGSAAAHSWLECVDTVFPDKAYDEATVTQTCIPFGLEHSKPVSGGCRHGSMTTPGTYMTGTDIFCPAGRHADSLDPLACKYAEVAKKRPNPSKPRFSNLPASQSTNSLTSREDSAFPKGFQTFFGAKTMPSHRQRHSPHQLMAASGFTMHPNYQQQCATSGKSELELCAARGHRPSDSPRELKSKMKFCGSERTGGRRRPRCSGSGTIRKERHCLYK</sequence>
<dbReference type="AlphaFoldDB" id="A0A5J5EVA7"/>
<proteinExistence type="predicted"/>
<dbReference type="InParanoid" id="A0A5J5EVA7"/>
<evidence type="ECO:0000313" key="2">
    <source>
        <dbReference type="EMBL" id="KAA8903336.1"/>
    </source>
</evidence>
<reference evidence="2 3" key="1">
    <citation type="submission" date="2019-09" db="EMBL/GenBank/DDBJ databases">
        <title>Draft genome of the ectomycorrhizal ascomycete Sphaerosporella brunnea.</title>
        <authorList>
            <consortium name="DOE Joint Genome Institute"/>
            <person name="Benucci G.M."/>
            <person name="Marozzi G."/>
            <person name="Antonielli L."/>
            <person name="Sanchez S."/>
            <person name="Marco P."/>
            <person name="Wang X."/>
            <person name="Falini L.B."/>
            <person name="Barry K."/>
            <person name="Haridas S."/>
            <person name="Lipzen A."/>
            <person name="Labutti K."/>
            <person name="Grigoriev I.V."/>
            <person name="Murat C."/>
            <person name="Martin F."/>
            <person name="Albertini E."/>
            <person name="Donnini D."/>
            <person name="Bonito G."/>
        </authorList>
    </citation>
    <scope>NUCLEOTIDE SEQUENCE [LARGE SCALE GENOMIC DNA]</scope>
    <source>
        <strain evidence="2 3">Sb_GMNB300</strain>
    </source>
</reference>
<feature type="region of interest" description="Disordered" evidence="1">
    <location>
        <begin position="734"/>
        <end position="758"/>
    </location>
</feature>
<dbReference type="Proteomes" id="UP000326924">
    <property type="component" value="Unassembled WGS sequence"/>
</dbReference>
<name>A0A5J5EVA7_9PEZI</name>
<feature type="compositionally biased region" description="Polar residues" evidence="1">
    <location>
        <begin position="745"/>
        <end position="755"/>
    </location>
</feature>
<protein>
    <submittedName>
        <fullName evidence="2">Uncharacterized protein</fullName>
    </submittedName>
</protein>